<organism evidence="10 11">
    <name type="scientific">Lysobacter daejeonensis GH1-9</name>
    <dbReference type="NCBI Taxonomy" id="1385517"/>
    <lineage>
        <taxon>Bacteria</taxon>
        <taxon>Pseudomonadati</taxon>
        <taxon>Pseudomonadota</taxon>
        <taxon>Gammaproteobacteria</taxon>
        <taxon>Lysobacterales</taxon>
        <taxon>Lysobacteraceae</taxon>
        <taxon>Aerolutibacter</taxon>
    </lineage>
</organism>
<evidence type="ECO:0000313" key="11">
    <source>
        <dbReference type="Proteomes" id="UP000029998"/>
    </source>
</evidence>
<evidence type="ECO:0000256" key="4">
    <source>
        <dbReference type="ARBA" id="ARBA00023125"/>
    </source>
</evidence>
<evidence type="ECO:0000259" key="9">
    <source>
        <dbReference type="PROSITE" id="PS51755"/>
    </source>
</evidence>
<dbReference type="GO" id="GO:0006355">
    <property type="term" value="P:regulation of DNA-templated transcription"/>
    <property type="evidence" value="ECO:0007669"/>
    <property type="project" value="InterPro"/>
</dbReference>
<feature type="domain" description="Response regulatory" evidence="8">
    <location>
        <begin position="7"/>
        <end position="122"/>
    </location>
</feature>
<dbReference type="PROSITE" id="PS51755">
    <property type="entry name" value="OMPR_PHOB"/>
    <property type="match status" value="1"/>
</dbReference>
<dbReference type="InterPro" id="IPR001867">
    <property type="entry name" value="OmpR/PhoB-type_DNA-bd"/>
</dbReference>
<dbReference type="EMBL" id="AVPU01000042">
    <property type="protein sequence ID" value="KGM53119.1"/>
    <property type="molecule type" value="Genomic_DNA"/>
</dbReference>
<sequence>MIRERLRILLVEDNLALRTNLGALLEAHGHAVDFAADGPSGLALALAQPPDVLVLDLGLPGMDGLRLCRALREQADRHVPVLMLTARDALEDKLQGFEAGADDYLVKPFSSEELLARCTALSRRHRAGESHVLRIGSLAIDRRRGEASRHGQALRLHATSYRILLALAEAWPRTLTRSELTQRLWGDDPPESDPLRSHLYLLRRALDRPFPQAMLKTAHGVGFRLESDA</sequence>
<keyword evidence="2" id="KW-0902">Two-component regulatory system</keyword>
<dbReference type="GO" id="GO:0000156">
    <property type="term" value="F:phosphorelay response regulator activity"/>
    <property type="evidence" value="ECO:0007669"/>
    <property type="project" value="TreeGrafter"/>
</dbReference>
<feature type="DNA-binding region" description="OmpR/PhoB-type" evidence="7">
    <location>
        <begin position="130"/>
        <end position="227"/>
    </location>
</feature>
<dbReference type="GO" id="GO:0032993">
    <property type="term" value="C:protein-DNA complex"/>
    <property type="evidence" value="ECO:0007669"/>
    <property type="project" value="TreeGrafter"/>
</dbReference>
<dbReference type="InterPro" id="IPR036388">
    <property type="entry name" value="WH-like_DNA-bd_sf"/>
</dbReference>
<feature type="modified residue" description="4-aspartylphosphate" evidence="6">
    <location>
        <position position="56"/>
    </location>
</feature>
<dbReference type="Pfam" id="PF00072">
    <property type="entry name" value="Response_reg"/>
    <property type="match status" value="1"/>
</dbReference>
<dbReference type="OrthoDB" id="9802426at2"/>
<keyword evidence="4 7" id="KW-0238">DNA-binding</keyword>
<evidence type="ECO:0000256" key="2">
    <source>
        <dbReference type="ARBA" id="ARBA00023012"/>
    </source>
</evidence>
<dbReference type="Pfam" id="PF00486">
    <property type="entry name" value="Trans_reg_C"/>
    <property type="match status" value="1"/>
</dbReference>
<dbReference type="GO" id="GO:0000976">
    <property type="term" value="F:transcription cis-regulatory region binding"/>
    <property type="evidence" value="ECO:0007669"/>
    <property type="project" value="TreeGrafter"/>
</dbReference>
<dbReference type="Gene3D" id="6.10.250.690">
    <property type="match status" value="1"/>
</dbReference>
<keyword evidence="1 6" id="KW-0597">Phosphoprotein</keyword>
<dbReference type="AlphaFoldDB" id="A0A0A0ERK2"/>
<accession>A0A0A0ERK2</accession>
<dbReference type="SUPFAM" id="SSF52172">
    <property type="entry name" value="CheY-like"/>
    <property type="match status" value="1"/>
</dbReference>
<dbReference type="Proteomes" id="UP000029998">
    <property type="component" value="Unassembled WGS sequence"/>
</dbReference>
<evidence type="ECO:0000256" key="6">
    <source>
        <dbReference type="PROSITE-ProRule" id="PRU00169"/>
    </source>
</evidence>
<dbReference type="InterPro" id="IPR011006">
    <property type="entry name" value="CheY-like_superfamily"/>
</dbReference>
<dbReference type="PANTHER" id="PTHR48111:SF22">
    <property type="entry name" value="REGULATOR OF RPOS"/>
    <property type="match status" value="1"/>
</dbReference>
<evidence type="ECO:0000313" key="10">
    <source>
        <dbReference type="EMBL" id="KGM53119.1"/>
    </source>
</evidence>
<dbReference type="PROSITE" id="PS50110">
    <property type="entry name" value="RESPONSE_REGULATORY"/>
    <property type="match status" value="1"/>
</dbReference>
<reference evidence="10 11" key="1">
    <citation type="submission" date="2013-08" db="EMBL/GenBank/DDBJ databases">
        <title>Genome sequencing of Lysobacter.</title>
        <authorList>
            <person name="Zhang S."/>
            <person name="Wang G."/>
        </authorList>
    </citation>
    <scope>NUCLEOTIDE SEQUENCE [LARGE SCALE GENOMIC DNA]</scope>
    <source>
        <strain evidence="10 11">GH1-9</strain>
    </source>
</reference>
<evidence type="ECO:0000256" key="3">
    <source>
        <dbReference type="ARBA" id="ARBA00023015"/>
    </source>
</evidence>
<proteinExistence type="predicted"/>
<evidence type="ECO:0000256" key="7">
    <source>
        <dbReference type="PROSITE-ProRule" id="PRU01091"/>
    </source>
</evidence>
<dbReference type="Gene3D" id="3.40.50.2300">
    <property type="match status" value="1"/>
</dbReference>
<evidence type="ECO:0000256" key="1">
    <source>
        <dbReference type="ARBA" id="ARBA00022553"/>
    </source>
</evidence>
<dbReference type="Gene3D" id="1.10.10.10">
    <property type="entry name" value="Winged helix-like DNA-binding domain superfamily/Winged helix DNA-binding domain"/>
    <property type="match status" value="1"/>
</dbReference>
<dbReference type="CDD" id="cd00383">
    <property type="entry name" value="trans_reg_C"/>
    <property type="match status" value="1"/>
</dbReference>
<dbReference type="SMART" id="SM00448">
    <property type="entry name" value="REC"/>
    <property type="match status" value="1"/>
</dbReference>
<feature type="domain" description="OmpR/PhoB-type" evidence="9">
    <location>
        <begin position="130"/>
        <end position="227"/>
    </location>
</feature>
<dbReference type="CDD" id="cd17574">
    <property type="entry name" value="REC_OmpR"/>
    <property type="match status" value="1"/>
</dbReference>
<dbReference type="InterPro" id="IPR039420">
    <property type="entry name" value="WalR-like"/>
</dbReference>
<gene>
    <name evidence="10" type="ORF">N800_11045</name>
</gene>
<evidence type="ECO:0000259" key="8">
    <source>
        <dbReference type="PROSITE" id="PS50110"/>
    </source>
</evidence>
<dbReference type="FunFam" id="3.40.50.2300:FF:000002">
    <property type="entry name" value="DNA-binding response regulator PhoP"/>
    <property type="match status" value="1"/>
</dbReference>
<dbReference type="eggNOG" id="COG0745">
    <property type="taxonomic scope" value="Bacteria"/>
</dbReference>
<dbReference type="GO" id="GO:0005829">
    <property type="term" value="C:cytosol"/>
    <property type="evidence" value="ECO:0007669"/>
    <property type="project" value="TreeGrafter"/>
</dbReference>
<dbReference type="PANTHER" id="PTHR48111">
    <property type="entry name" value="REGULATOR OF RPOS"/>
    <property type="match status" value="1"/>
</dbReference>
<dbReference type="STRING" id="1385517.N800_11045"/>
<name>A0A0A0ERK2_9GAMM</name>
<keyword evidence="11" id="KW-1185">Reference proteome</keyword>
<evidence type="ECO:0000256" key="5">
    <source>
        <dbReference type="ARBA" id="ARBA00023163"/>
    </source>
</evidence>
<protein>
    <submittedName>
        <fullName evidence="10">XRE family transcriptional regulator</fullName>
    </submittedName>
</protein>
<dbReference type="SMART" id="SM00862">
    <property type="entry name" value="Trans_reg_C"/>
    <property type="match status" value="1"/>
</dbReference>
<dbReference type="InterPro" id="IPR001789">
    <property type="entry name" value="Sig_transdc_resp-reg_receiver"/>
</dbReference>
<comment type="caution">
    <text evidence="10">The sequence shown here is derived from an EMBL/GenBank/DDBJ whole genome shotgun (WGS) entry which is preliminary data.</text>
</comment>
<keyword evidence="5" id="KW-0804">Transcription</keyword>
<keyword evidence="3" id="KW-0805">Transcription regulation</keyword>